<dbReference type="Pfam" id="PF14520">
    <property type="entry name" value="HHH_5"/>
    <property type="match status" value="1"/>
</dbReference>
<dbReference type="InterPro" id="IPR027421">
    <property type="entry name" value="DNA_pol_lamdba_lyase_dom_sf"/>
</dbReference>
<evidence type="ECO:0000256" key="1">
    <source>
        <dbReference type="SAM" id="MobiDB-lite"/>
    </source>
</evidence>
<dbReference type="InterPro" id="IPR010994">
    <property type="entry name" value="RuvA_2-like"/>
</dbReference>
<accession>A0A6J4V1G0</accession>
<gene>
    <name evidence="3" type="ORF">AVDCRST_MAG70-1989</name>
</gene>
<dbReference type="EMBL" id="CADCWH010000318">
    <property type="protein sequence ID" value="CAA9565327.1"/>
    <property type="molecule type" value="Genomic_DNA"/>
</dbReference>
<dbReference type="SUPFAM" id="SSF47802">
    <property type="entry name" value="DNA polymerase beta, N-terminal domain-like"/>
    <property type="match status" value="1"/>
</dbReference>
<protein>
    <recommendedName>
        <fullName evidence="2">Crossover junction endonuclease MUS81-like HHH domain-containing protein</fullName>
    </recommendedName>
</protein>
<dbReference type="InterPro" id="IPR010996">
    <property type="entry name" value="HHH_MUS81"/>
</dbReference>
<evidence type="ECO:0000313" key="3">
    <source>
        <dbReference type="EMBL" id="CAA9565327.1"/>
    </source>
</evidence>
<feature type="compositionally biased region" description="Pro residues" evidence="1">
    <location>
        <begin position="163"/>
        <end position="178"/>
    </location>
</feature>
<feature type="domain" description="Crossover junction endonuclease MUS81-like HHH" evidence="2">
    <location>
        <begin position="5"/>
        <end position="78"/>
    </location>
</feature>
<sequence length="191" mass="20441">MIPRANHRAAEVLFNVATMLELAEDNPYRIRAYRQAARNLLRTRQDILSMLTDEGELALPGIGVRLRRQLGELVATGRMGFYVELCGDLPPAVESLMTIPGVGPKTAHRLSSELDLASPEEVVAAAEAGNIRALAGFGPRSEANLRAAAAALLRRDAGVITPFTPPVGSPSPALPLPFPTDRDEDTLPEAA</sequence>
<dbReference type="Pfam" id="PF14716">
    <property type="entry name" value="HHH_8"/>
    <property type="match status" value="1"/>
</dbReference>
<dbReference type="Gene3D" id="1.10.150.20">
    <property type="entry name" value="5' to 3' exonuclease, C-terminal subdomain"/>
    <property type="match status" value="1"/>
</dbReference>
<dbReference type="SUPFAM" id="SSF47781">
    <property type="entry name" value="RuvA domain 2-like"/>
    <property type="match status" value="1"/>
</dbReference>
<proteinExistence type="predicted"/>
<organism evidence="3">
    <name type="scientific">uncultured Thermomicrobiales bacterium</name>
    <dbReference type="NCBI Taxonomy" id="1645740"/>
    <lineage>
        <taxon>Bacteria</taxon>
        <taxon>Pseudomonadati</taxon>
        <taxon>Thermomicrobiota</taxon>
        <taxon>Thermomicrobia</taxon>
        <taxon>Thermomicrobiales</taxon>
        <taxon>environmental samples</taxon>
    </lineage>
</organism>
<dbReference type="AlphaFoldDB" id="A0A6J4V1G0"/>
<feature type="region of interest" description="Disordered" evidence="1">
    <location>
        <begin position="163"/>
        <end position="191"/>
    </location>
</feature>
<feature type="compositionally biased region" description="Acidic residues" evidence="1">
    <location>
        <begin position="182"/>
        <end position="191"/>
    </location>
</feature>
<reference evidence="3" key="1">
    <citation type="submission" date="2020-02" db="EMBL/GenBank/DDBJ databases">
        <authorList>
            <person name="Meier V. D."/>
        </authorList>
    </citation>
    <scope>NUCLEOTIDE SEQUENCE</scope>
    <source>
        <strain evidence="3">AVDCRST_MAG70</strain>
    </source>
</reference>
<name>A0A6J4V1G0_9BACT</name>
<dbReference type="Gene3D" id="1.10.150.110">
    <property type="entry name" value="DNA polymerase beta, N-terminal domain-like"/>
    <property type="match status" value="1"/>
</dbReference>
<evidence type="ECO:0000259" key="2">
    <source>
        <dbReference type="Pfam" id="PF14716"/>
    </source>
</evidence>